<dbReference type="SMART" id="SM00530">
    <property type="entry name" value="HTH_XRE"/>
    <property type="match status" value="1"/>
</dbReference>
<keyword evidence="3" id="KW-0804">Transcription</keyword>
<reference evidence="5 6" key="1">
    <citation type="journal article" date="2019" name="Front. Microbiol.">
        <title>Thermoanaerosceptrum fracticalcis gen. nov. sp. nov., a Novel Fumarate-Fermenting Microorganism From a Deep Fractured Carbonate Aquifer of the US Great Basin.</title>
        <authorList>
            <person name="Hamilton-Brehm S.D."/>
            <person name="Stewart L.E."/>
            <person name="Zavarin M."/>
            <person name="Caldwell M."/>
            <person name="Lawson P.A."/>
            <person name="Onstott T.C."/>
            <person name="Grzymski J."/>
            <person name="Neveux I."/>
            <person name="Lollar B.S."/>
            <person name="Russell C.E."/>
            <person name="Moser D.P."/>
        </authorList>
    </citation>
    <scope>NUCLEOTIDE SEQUENCE [LARGE SCALE GENOMIC DNA]</scope>
    <source>
        <strain evidence="5 6">DRI-13</strain>
    </source>
</reference>
<dbReference type="Gene3D" id="1.10.260.40">
    <property type="entry name" value="lambda repressor-like DNA-binding domains"/>
    <property type="match status" value="1"/>
</dbReference>
<dbReference type="Proteomes" id="UP000515847">
    <property type="component" value="Chromosome"/>
</dbReference>
<dbReference type="EMBL" id="CP045798">
    <property type="protein sequence ID" value="QNB46693.1"/>
    <property type="molecule type" value="Genomic_DNA"/>
</dbReference>
<dbReference type="Pfam" id="PF00717">
    <property type="entry name" value="Peptidase_S24"/>
    <property type="match status" value="1"/>
</dbReference>
<feature type="domain" description="HTH cro/C1-type" evidence="4">
    <location>
        <begin position="34"/>
        <end position="88"/>
    </location>
</feature>
<evidence type="ECO:0000256" key="3">
    <source>
        <dbReference type="ARBA" id="ARBA00023163"/>
    </source>
</evidence>
<keyword evidence="6" id="KW-1185">Reference proteome</keyword>
<dbReference type="InterPro" id="IPR036286">
    <property type="entry name" value="LexA/Signal_pep-like_sf"/>
</dbReference>
<dbReference type="InterPro" id="IPR015927">
    <property type="entry name" value="Peptidase_S24_S26A/B/C"/>
</dbReference>
<keyword evidence="2" id="KW-0238">DNA-binding</keyword>
<dbReference type="KEGG" id="tfr:BR63_10480"/>
<dbReference type="PROSITE" id="PS50943">
    <property type="entry name" value="HTH_CROC1"/>
    <property type="match status" value="1"/>
</dbReference>
<evidence type="ECO:0000259" key="4">
    <source>
        <dbReference type="PROSITE" id="PS50943"/>
    </source>
</evidence>
<dbReference type="PANTHER" id="PTHR40661:SF3">
    <property type="entry name" value="FELS-1 PROPHAGE TRANSCRIPTIONAL REGULATOR"/>
    <property type="match status" value="1"/>
</dbReference>
<dbReference type="Pfam" id="PF12844">
    <property type="entry name" value="HTH_19"/>
    <property type="match status" value="1"/>
</dbReference>
<evidence type="ECO:0000313" key="6">
    <source>
        <dbReference type="Proteomes" id="UP000515847"/>
    </source>
</evidence>
<dbReference type="PANTHER" id="PTHR40661">
    <property type="match status" value="1"/>
</dbReference>
<gene>
    <name evidence="5" type="ORF">BR63_10480</name>
</gene>
<dbReference type="InterPro" id="IPR001387">
    <property type="entry name" value="Cro/C1-type_HTH"/>
</dbReference>
<dbReference type="SUPFAM" id="SSF47413">
    <property type="entry name" value="lambda repressor-like DNA-binding domains"/>
    <property type="match status" value="1"/>
</dbReference>
<dbReference type="InterPro" id="IPR010982">
    <property type="entry name" value="Lambda_DNA-bd_dom_sf"/>
</dbReference>
<dbReference type="Gene3D" id="2.10.109.10">
    <property type="entry name" value="Umud Fragment, subunit A"/>
    <property type="match status" value="1"/>
</dbReference>
<dbReference type="SUPFAM" id="SSF51306">
    <property type="entry name" value="LexA/Signal peptidase"/>
    <property type="match status" value="1"/>
</dbReference>
<accession>A0A7G6E3N9</accession>
<dbReference type="AlphaFoldDB" id="A0A7G6E3N9"/>
<dbReference type="GO" id="GO:0003677">
    <property type="term" value="F:DNA binding"/>
    <property type="evidence" value="ECO:0007669"/>
    <property type="project" value="UniProtKB-KW"/>
</dbReference>
<proteinExistence type="predicted"/>
<dbReference type="CDD" id="cd00093">
    <property type="entry name" value="HTH_XRE"/>
    <property type="match status" value="1"/>
</dbReference>
<protein>
    <submittedName>
        <fullName evidence="5">Helix-turn-helix domain-containing protein</fullName>
    </submittedName>
</protein>
<sequence length="286" mass="32378">MSRFSDLFSNITALFQGGILLHRKKALTTIGERIRYLRETRNVTQLELAKKTGISRGNLSSYETGRFSPSSEALVSIANFFDVSTDWLLTGSIKKPKHPNKVYQHITTLLDHLSEKNLIILSEFVEYLVKKETTSETPHKPEHSMAAEEKEHYSPPGYIYLPVLDQENLKSLRAASKIIEGFVVISRNKVTGSCFLLKIREDTIAAENDLALVIQDQNVENGELVLVNLNSSFTIRSYYRDTTQIKLISPNSCHPEILLTGKEQVQIIGKVARIFRSNEVNIIEEL</sequence>
<evidence type="ECO:0000256" key="1">
    <source>
        <dbReference type="ARBA" id="ARBA00023015"/>
    </source>
</evidence>
<organism evidence="5 6">
    <name type="scientific">Thermanaerosceptrum fracticalcis</name>
    <dbReference type="NCBI Taxonomy" id="1712410"/>
    <lineage>
        <taxon>Bacteria</taxon>
        <taxon>Bacillati</taxon>
        <taxon>Bacillota</taxon>
        <taxon>Clostridia</taxon>
        <taxon>Eubacteriales</taxon>
        <taxon>Peptococcaceae</taxon>
        <taxon>Thermanaerosceptrum</taxon>
    </lineage>
</organism>
<name>A0A7G6E3N9_THEFR</name>
<evidence type="ECO:0000313" key="5">
    <source>
        <dbReference type="EMBL" id="QNB46693.1"/>
    </source>
</evidence>
<evidence type="ECO:0000256" key="2">
    <source>
        <dbReference type="ARBA" id="ARBA00023125"/>
    </source>
</evidence>
<keyword evidence="1" id="KW-0805">Transcription regulation</keyword>